<dbReference type="SUPFAM" id="SSF51735">
    <property type="entry name" value="NAD(P)-binding Rossmann-fold domains"/>
    <property type="match status" value="1"/>
</dbReference>
<keyword evidence="1" id="KW-0521">NADP</keyword>
<dbReference type="InterPro" id="IPR036291">
    <property type="entry name" value="NAD(P)-bd_dom_sf"/>
</dbReference>
<dbReference type="GO" id="GO:0102965">
    <property type="term" value="F:alcohol-forming long-chain fatty acyl-CoA reductase activity"/>
    <property type="evidence" value="ECO:0007669"/>
    <property type="project" value="UniProtKB-EC"/>
</dbReference>
<protein>
    <recommendedName>
        <fullName evidence="1">Fatty acyl-CoA reductase</fullName>
        <ecNumber evidence="1">1.2.1.84</ecNumber>
    </recommendedName>
</protein>
<evidence type="ECO:0000313" key="4">
    <source>
        <dbReference type="EnsemblPlants" id="QL08p039437:mrna"/>
    </source>
</evidence>
<evidence type="ECO:0000256" key="2">
    <source>
        <dbReference type="SAM" id="MobiDB-lite"/>
    </source>
</evidence>
<dbReference type="EMBL" id="LRBV02000008">
    <property type="status" value="NOT_ANNOTATED_CDS"/>
    <property type="molecule type" value="Genomic_DNA"/>
</dbReference>
<dbReference type="EC" id="1.2.1.84" evidence="1"/>
<feature type="region of interest" description="Disordered" evidence="2">
    <location>
        <begin position="134"/>
        <end position="169"/>
    </location>
</feature>
<dbReference type="InterPro" id="IPR026055">
    <property type="entry name" value="FAR"/>
</dbReference>
<evidence type="ECO:0000313" key="5">
    <source>
        <dbReference type="Proteomes" id="UP000594261"/>
    </source>
</evidence>
<comment type="similarity">
    <text evidence="1">Belongs to the fatty acyl-CoA reductase family.</text>
</comment>
<feature type="region of interest" description="Disordered" evidence="2">
    <location>
        <begin position="1"/>
        <end position="53"/>
    </location>
</feature>
<keyword evidence="5" id="KW-1185">Reference proteome</keyword>
<sequence>MRETINQLSTSREQMAARKKQLEEVQRLKDQAEKAKAKAEKEKVEAENAREEAKQHGYNIGVTETEDTLRAEVPIVCRAYCAQTWEEALNRARVEASSELRRPESIFFPQAIQASNLPPNQGEAVSIIAATTEEAQTQDPLTPNLSEQSKEPEVPKDTSSNKATEVPQDGAASQTFIEKILRTVPDVGKIFLLIKAKDKKAAIDRLKIEDDVALNTNTRGPSRLLGFAKRCKKHDLFLHISTAYVNGERQGLIMEKPFHTGQTIAERSATSKTPPVSIPVLDIIAEIDLVSDLKLSAHENDVAQKMKELGLQRAKTFRWQDTYVFTKAMGEMLVNSQRGNIPVVIIRPTIVESTYKEPCLGWIQGNRCPLKLHKSQHIYNVF</sequence>
<keyword evidence="1" id="KW-0444">Lipid biosynthesis</keyword>
<dbReference type="Proteomes" id="UP000594261">
    <property type="component" value="Chromosome 8"/>
</dbReference>
<feature type="compositionally biased region" description="Polar residues" evidence="2">
    <location>
        <begin position="134"/>
        <end position="147"/>
    </location>
</feature>
<accession>A0A7N2R987</accession>
<name>A0A7N2R987_QUELO</name>
<proteinExistence type="inferred from homology"/>
<dbReference type="Gramene" id="QL08p039437:mrna">
    <property type="protein sequence ID" value="QL08p039437:mrna"/>
    <property type="gene ID" value="QL08p039437"/>
</dbReference>
<feature type="compositionally biased region" description="Polar residues" evidence="2">
    <location>
        <begin position="1"/>
        <end position="13"/>
    </location>
</feature>
<evidence type="ECO:0000256" key="1">
    <source>
        <dbReference type="RuleBase" id="RU363097"/>
    </source>
</evidence>
<dbReference type="InParanoid" id="A0A7N2R987"/>
<organism evidence="4 5">
    <name type="scientific">Quercus lobata</name>
    <name type="common">Valley oak</name>
    <dbReference type="NCBI Taxonomy" id="97700"/>
    <lineage>
        <taxon>Eukaryota</taxon>
        <taxon>Viridiplantae</taxon>
        <taxon>Streptophyta</taxon>
        <taxon>Embryophyta</taxon>
        <taxon>Tracheophyta</taxon>
        <taxon>Spermatophyta</taxon>
        <taxon>Magnoliopsida</taxon>
        <taxon>eudicotyledons</taxon>
        <taxon>Gunneridae</taxon>
        <taxon>Pentapetalae</taxon>
        <taxon>rosids</taxon>
        <taxon>fabids</taxon>
        <taxon>Fagales</taxon>
        <taxon>Fagaceae</taxon>
        <taxon>Quercus</taxon>
    </lineage>
</organism>
<dbReference type="PANTHER" id="PTHR11011">
    <property type="entry name" value="MALE STERILITY PROTEIN 2-RELATED"/>
    <property type="match status" value="1"/>
</dbReference>
<dbReference type="PANTHER" id="PTHR11011:SF45">
    <property type="entry name" value="FATTY ACYL-COA REDUCTASE CG8306-RELATED"/>
    <property type="match status" value="1"/>
</dbReference>
<keyword evidence="1" id="KW-0560">Oxidoreductase</keyword>
<dbReference type="InterPro" id="IPR013120">
    <property type="entry name" value="FAR_NAD-bd"/>
</dbReference>
<dbReference type="AlphaFoldDB" id="A0A7N2R987"/>
<dbReference type="GO" id="GO:0080019">
    <property type="term" value="F:alcohol-forming very long-chain fatty acyl-CoA reductase activity"/>
    <property type="evidence" value="ECO:0007669"/>
    <property type="project" value="InterPro"/>
</dbReference>
<dbReference type="GO" id="GO:0010345">
    <property type="term" value="P:suberin biosynthetic process"/>
    <property type="evidence" value="ECO:0007669"/>
    <property type="project" value="TreeGrafter"/>
</dbReference>
<keyword evidence="1" id="KW-0443">Lipid metabolism</keyword>
<reference evidence="4 5" key="1">
    <citation type="journal article" date="2016" name="G3 (Bethesda)">
        <title>First Draft Assembly and Annotation of the Genome of a California Endemic Oak Quercus lobata Nee (Fagaceae).</title>
        <authorList>
            <person name="Sork V.L."/>
            <person name="Fitz-Gibbon S.T."/>
            <person name="Puiu D."/>
            <person name="Crepeau M."/>
            <person name="Gugger P.F."/>
            <person name="Sherman R."/>
            <person name="Stevens K."/>
            <person name="Langley C.H."/>
            <person name="Pellegrini M."/>
            <person name="Salzberg S.L."/>
        </authorList>
    </citation>
    <scope>NUCLEOTIDE SEQUENCE [LARGE SCALE GENOMIC DNA]</scope>
    <source>
        <strain evidence="4 5">cv. SW786</strain>
    </source>
</reference>
<feature type="domain" description="Thioester reductase (TE)" evidence="3">
    <location>
        <begin position="212"/>
        <end position="370"/>
    </location>
</feature>
<feature type="compositionally biased region" description="Basic and acidic residues" evidence="2">
    <location>
        <begin position="20"/>
        <end position="53"/>
    </location>
</feature>
<evidence type="ECO:0000259" key="3">
    <source>
        <dbReference type="Pfam" id="PF07993"/>
    </source>
</evidence>
<comment type="catalytic activity">
    <reaction evidence="1">
        <text>a long-chain fatty acyl-CoA + 2 NADPH + 2 H(+) = a long-chain primary fatty alcohol + 2 NADP(+) + CoA</text>
        <dbReference type="Rhea" id="RHEA:52716"/>
        <dbReference type="ChEBI" id="CHEBI:15378"/>
        <dbReference type="ChEBI" id="CHEBI:57287"/>
        <dbReference type="ChEBI" id="CHEBI:57783"/>
        <dbReference type="ChEBI" id="CHEBI:58349"/>
        <dbReference type="ChEBI" id="CHEBI:77396"/>
        <dbReference type="ChEBI" id="CHEBI:83139"/>
        <dbReference type="EC" id="1.2.1.84"/>
    </reaction>
</comment>
<dbReference type="GO" id="GO:0035336">
    <property type="term" value="P:long-chain fatty-acyl-CoA metabolic process"/>
    <property type="evidence" value="ECO:0007669"/>
    <property type="project" value="TreeGrafter"/>
</dbReference>
<comment type="function">
    <text evidence="1">Catalyzes the reduction of fatty acyl-CoA to fatty alcohols.</text>
</comment>
<dbReference type="Pfam" id="PF07993">
    <property type="entry name" value="NAD_binding_4"/>
    <property type="match status" value="1"/>
</dbReference>
<dbReference type="EnsemblPlants" id="QL08p039437:mrna">
    <property type="protein sequence ID" value="QL08p039437:mrna"/>
    <property type="gene ID" value="QL08p039437"/>
</dbReference>
<dbReference type="Gene3D" id="3.40.50.720">
    <property type="entry name" value="NAD(P)-binding Rossmann-like Domain"/>
    <property type="match status" value="1"/>
</dbReference>
<reference evidence="4" key="2">
    <citation type="submission" date="2021-01" db="UniProtKB">
        <authorList>
            <consortium name="EnsemblPlants"/>
        </authorList>
    </citation>
    <scope>IDENTIFICATION</scope>
</reference>